<dbReference type="InterPro" id="IPR029069">
    <property type="entry name" value="HotDog_dom_sf"/>
</dbReference>
<name>A0A3G6YJZ0_ACIPI</name>
<gene>
    <name evidence="3" type="ORF">DKE52_012305</name>
</gene>
<dbReference type="InterPro" id="IPR049449">
    <property type="entry name" value="TesB_ACOT8-like_N"/>
</dbReference>
<accession>A0A3G6YJZ0</accession>
<dbReference type="AlphaFoldDB" id="A0A3G6YJZ0"/>
<dbReference type="InterPro" id="IPR049450">
    <property type="entry name" value="ACOT8-like_C"/>
</dbReference>
<organism evidence="3 4">
    <name type="scientific">Acinetobacter pittii</name>
    <name type="common">Acinetobacter genomosp. 3</name>
    <dbReference type="NCBI Taxonomy" id="48296"/>
    <lineage>
        <taxon>Bacteria</taxon>
        <taxon>Pseudomonadati</taxon>
        <taxon>Pseudomonadota</taxon>
        <taxon>Gammaproteobacteria</taxon>
        <taxon>Moraxellales</taxon>
        <taxon>Moraxellaceae</taxon>
        <taxon>Acinetobacter</taxon>
        <taxon>Acinetobacter calcoaceticus/baumannii complex</taxon>
    </lineage>
</organism>
<dbReference type="EMBL" id="CP033540">
    <property type="protein sequence ID" value="AZC00734.1"/>
    <property type="molecule type" value="Genomic_DNA"/>
</dbReference>
<proteinExistence type="predicted"/>
<dbReference type="Proteomes" id="UP000254410">
    <property type="component" value="Chromosome"/>
</dbReference>
<feature type="domain" description="Acyl-CoA thioesterase-like N-terminal HotDog" evidence="1">
    <location>
        <begin position="40"/>
        <end position="122"/>
    </location>
</feature>
<evidence type="ECO:0000259" key="2">
    <source>
        <dbReference type="Pfam" id="PF20789"/>
    </source>
</evidence>
<dbReference type="Gene3D" id="2.40.160.210">
    <property type="entry name" value="Acyl-CoA thioesterase, double hotdog domain"/>
    <property type="match status" value="1"/>
</dbReference>
<feature type="domain" description="Acyl-CoA thioesterase-like C-terminal" evidence="2">
    <location>
        <begin position="173"/>
        <end position="270"/>
    </location>
</feature>
<dbReference type="Pfam" id="PF20789">
    <property type="entry name" value="4HBT_3C"/>
    <property type="match status" value="1"/>
</dbReference>
<evidence type="ECO:0000259" key="1">
    <source>
        <dbReference type="Pfam" id="PF13622"/>
    </source>
</evidence>
<protein>
    <submittedName>
        <fullName evidence="3">Thioesterase family protein</fullName>
    </submittedName>
</protein>
<dbReference type="Pfam" id="PF13622">
    <property type="entry name" value="4HBT_3"/>
    <property type="match status" value="1"/>
</dbReference>
<dbReference type="SUPFAM" id="SSF54637">
    <property type="entry name" value="Thioesterase/thiol ester dehydrase-isomerase"/>
    <property type="match status" value="1"/>
</dbReference>
<reference evidence="3 4" key="2">
    <citation type="submission" date="2018-12" db="EMBL/GenBank/DDBJ databases">
        <title>Molecular Epidemiology of Emerging Carbapenem-Resistance in Acinetobacter nosocomialis and Acinetobacter pittii in Taiwan, 2010-2014.</title>
        <authorList>
            <person name="Huang W.-C."/>
            <person name="Wang H.-Y."/>
            <person name="Lai J.-F."/>
            <person name="Lauderdale T.-L."/>
            <person name="Sytwu H.-K."/>
        </authorList>
    </citation>
    <scope>NUCLEOTIDE SEQUENCE [LARGE SCALE GENOMIC DNA]</scope>
    <source>
        <strain evidence="3 4">2014S06-099</strain>
    </source>
</reference>
<evidence type="ECO:0000313" key="4">
    <source>
        <dbReference type="Proteomes" id="UP000254410"/>
    </source>
</evidence>
<sequence length="277" mass="31106">MLDKDYGKKIMNAYYQLLNRTIGPQGEVIAHYCSTVHAQGAWNPHEQHMAPASGVIAAELEQFSPRQDMRIGRISFDIFGLIAFGEFTIKTHVIRAGKTIELIEAEMQAQGKTCIVARAWRMCTQDSSDIAGLEDQPVHHPDTFTEWTGMKRWPGGFIQTLVTKTDDQHRAGKGIVWLNNDIEIVEGQPTTDFAHLIGMIDTANGIVPRQEGEFTWGFPNLDLQVHMHRYPQGKWLGLETVQQYGSDGIGLTSAVLHDVYGPFGRSEQILTLRKMTK</sequence>
<evidence type="ECO:0000313" key="3">
    <source>
        <dbReference type="EMBL" id="AZC00734.1"/>
    </source>
</evidence>
<dbReference type="InterPro" id="IPR042171">
    <property type="entry name" value="Acyl-CoA_hotdog"/>
</dbReference>
<reference evidence="3 4" key="1">
    <citation type="submission" date="2018-11" db="EMBL/GenBank/DDBJ databases">
        <authorList>
            <person name="Kuo S.-C."/>
            <person name="Chen F.-J."/>
            <person name="Liao Y.-C."/>
        </authorList>
    </citation>
    <scope>NUCLEOTIDE SEQUENCE [LARGE SCALE GENOMIC DNA]</scope>
    <source>
        <strain evidence="3 4">2014S06-099</strain>
    </source>
</reference>